<proteinExistence type="predicted"/>
<protein>
    <submittedName>
        <fullName evidence="2">Uncharacterized protein</fullName>
    </submittedName>
</protein>
<sequence>MRHFEASVQSDVSDLLEKIAAFEIDVINEPSIPTDSFVFQKQASSAPGFIHPELVHLRALEETMDKTVNGFSQLEERLEKLKKEDKFILLPPDQQNNLVSSLVAIDSHICDAGEFLRTFSVKKQLRDSVADAVDGVQRIISFRDEYISQINRLRLARECVEKMDF</sequence>
<evidence type="ECO:0000313" key="3">
    <source>
        <dbReference type="Proteomes" id="UP001497525"/>
    </source>
</evidence>
<evidence type="ECO:0000256" key="1">
    <source>
        <dbReference type="SAM" id="Coils"/>
    </source>
</evidence>
<dbReference type="EMBL" id="CAXLJL010000623">
    <property type="protein sequence ID" value="CAL5139631.1"/>
    <property type="molecule type" value="Genomic_DNA"/>
</dbReference>
<reference evidence="2" key="1">
    <citation type="submission" date="2024-06" db="EMBL/GenBank/DDBJ databases">
        <authorList>
            <person name="Liu X."/>
            <person name="Lenzi L."/>
            <person name="Haldenby T S."/>
            <person name="Uol C."/>
        </authorList>
    </citation>
    <scope>NUCLEOTIDE SEQUENCE</scope>
</reference>
<gene>
    <name evidence="2" type="ORF">CDAUBV1_LOCUS14749</name>
</gene>
<organism evidence="2 3">
    <name type="scientific">Calicophoron daubneyi</name>
    <name type="common">Rumen fluke</name>
    <name type="synonym">Paramphistomum daubneyi</name>
    <dbReference type="NCBI Taxonomy" id="300641"/>
    <lineage>
        <taxon>Eukaryota</taxon>
        <taxon>Metazoa</taxon>
        <taxon>Spiralia</taxon>
        <taxon>Lophotrochozoa</taxon>
        <taxon>Platyhelminthes</taxon>
        <taxon>Trematoda</taxon>
        <taxon>Digenea</taxon>
        <taxon>Plagiorchiida</taxon>
        <taxon>Pronocephalata</taxon>
        <taxon>Paramphistomoidea</taxon>
        <taxon>Paramphistomidae</taxon>
        <taxon>Calicophoron</taxon>
    </lineage>
</organism>
<dbReference type="AlphaFoldDB" id="A0AAV2TUK1"/>
<dbReference type="Proteomes" id="UP001497525">
    <property type="component" value="Unassembled WGS sequence"/>
</dbReference>
<comment type="caution">
    <text evidence="2">The sequence shown here is derived from an EMBL/GenBank/DDBJ whole genome shotgun (WGS) entry which is preliminary data.</text>
</comment>
<keyword evidence="1" id="KW-0175">Coiled coil</keyword>
<evidence type="ECO:0000313" key="2">
    <source>
        <dbReference type="EMBL" id="CAL5139631.1"/>
    </source>
</evidence>
<name>A0AAV2TUK1_CALDB</name>
<feature type="coiled-coil region" evidence="1">
    <location>
        <begin position="57"/>
        <end position="84"/>
    </location>
</feature>
<accession>A0AAV2TUK1</accession>